<keyword evidence="3 7" id="KW-0963">Cytoplasm</keyword>
<dbReference type="RefSeq" id="WP_014708219.1">
    <property type="nucleotide sequence ID" value="NC_017857.3"/>
</dbReference>
<dbReference type="PATRIC" id="fig|754476.3.peg.3031"/>
<comment type="subcellular location">
    <subcellularLocation>
        <location evidence="1 7">Cytoplasm</location>
    </subcellularLocation>
</comment>
<dbReference type="OrthoDB" id="9810066at2"/>
<evidence type="ECO:0000256" key="2">
    <source>
        <dbReference type="ARBA" id="ARBA00005369"/>
    </source>
</evidence>
<gene>
    <name evidence="7" type="primary">pcm</name>
    <name evidence="9" type="ordered locus">Q7A_3085</name>
</gene>
<dbReference type="Gene3D" id="3.40.1660.10">
    <property type="entry name" value="EreA-like (biosynthetic domain)"/>
    <property type="match status" value="1"/>
</dbReference>
<keyword evidence="5 7" id="KW-0808">Transferase</keyword>
<comment type="catalytic activity">
    <reaction evidence="7">
        <text>[protein]-L-isoaspartate + S-adenosyl-L-methionine = [protein]-L-isoaspartate alpha-methyl ester + S-adenosyl-L-homocysteine</text>
        <dbReference type="Rhea" id="RHEA:12705"/>
        <dbReference type="Rhea" id="RHEA-COMP:12143"/>
        <dbReference type="Rhea" id="RHEA-COMP:12144"/>
        <dbReference type="ChEBI" id="CHEBI:57856"/>
        <dbReference type="ChEBI" id="CHEBI:59789"/>
        <dbReference type="ChEBI" id="CHEBI:90596"/>
        <dbReference type="ChEBI" id="CHEBI:90598"/>
        <dbReference type="EC" id="2.1.1.77"/>
    </reaction>
</comment>
<dbReference type="NCBIfam" id="TIGR00080">
    <property type="entry name" value="pimt"/>
    <property type="match status" value="1"/>
</dbReference>
<dbReference type="PANTHER" id="PTHR31299">
    <property type="entry name" value="ESTERASE, PUTATIVE (AFU_ORTHOLOGUE AFUA_1G05850)-RELATED"/>
    <property type="match status" value="1"/>
</dbReference>
<evidence type="ECO:0000256" key="5">
    <source>
        <dbReference type="ARBA" id="ARBA00022679"/>
    </source>
</evidence>
<feature type="compositionally biased region" description="Low complexity" evidence="8">
    <location>
        <begin position="225"/>
        <end position="242"/>
    </location>
</feature>
<dbReference type="InterPro" id="IPR000682">
    <property type="entry name" value="PCMT"/>
</dbReference>
<dbReference type="Pfam" id="PF01135">
    <property type="entry name" value="PCMT"/>
    <property type="match status" value="1"/>
</dbReference>
<dbReference type="GO" id="GO:0046677">
    <property type="term" value="P:response to antibiotic"/>
    <property type="evidence" value="ECO:0007669"/>
    <property type="project" value="InterPro"/>
</dbReference>
<feature type="active site" evidence="7">
    <location>
        <position position="68"/>
    </location>
</feature>
<dbReference type="STRING" id="754476.Q7A_3085"/>
<comment type="similarity">
    <text evidence="2 7">Belongs to the methyltransferase superfamily. L-isoaspartyl/D-aspartyl protein methyltransferase family.</text>
</comment>
<protein>
    <recommendedName>
        <fullName evidence="7">Protein-L-isoaspartate O-methyltransferase</fullName>
        <ecNumber evidence="7">2.1.1.77</ecNumber>
    </recommendedName>
    <alternativeName>
        <fullName evidence="7">L-isoaspartyl protein carboxyl methyltransferase</fullName>
    </alternativeName>
    <alternativeName>
        <fullName evidence="7">Protein L-isoaspartyl methyltransferase</fullName>
    </alternativeName>
    <alternativeName>
        <fullName evidence="7">Protein-beta-aspartate methyltransferase</fullName>
        <shortName evidence="7">PIMT</shortName>
    </alternativeName>
</protein>
<evidence type="ECO:0000256" key="1">
    <source>
        <dbReference type="ARBA" id="ARBA00004496"/>
    </source>
</evidence>
<keyword evidence="6 7" id="KW-0949">S-adenosyl-L-methionine</keyword>
<dbReference type="eggNOG" id="COG2312">
    <property type="taxonomic scope" value="Bacteria"/>
</dbReference>
<dbReference type="CDD" id="cd14728">
    <property type="entry name" value="Ere-like"/>
    <property type="match status" value="1"/>
</dbReference>
<dbReference type="GO" id="GO:0004719">
    <property type="term" value="F:protein-L-isoaspartate (D-aspartate) O-methyltransferase activity"/>
    <property type="evidence" value="ECO:0007669"/>
    <property type="project" value="UniProtKB-UniRule"/>
</dbReference>
<dbReference type="FunFam" id="3.40.50.150:FF:000010">
    <property type="entry name" value="Protein-L-isoaspartate O-methyltransferase"/>
    <property type="match status" value="1"/>
</dbReference>
<dbReference type="SUPFAM" id="SSF159501">
    <property type="entry name" value="EreA/ChaN-like"/>
    <property type="match status" value="1"/>
</dbReference>
<keyword evidence="10" id="KW-1185">Reference proteome</keyword>
<reference evidence="9 10" key="2">
    <citation type="journal article" date="2013" name="Int. J. Syst. Evol. Microbiol.">
        <title>Methylophaga nitratireducenticrescens sp. nov. and Methylophaga frappieri sp. nov., isolated from the biofilm of the methanol-fed denitrification system treating the seawater at the Montreal Biodome.</title>
        <authorList>
            <person name="Villeneuve C."/>
            <person name="Martineau C."/>
            <person name="Mauffrey F."/>
            <person name="Villemur R."/>
        </authorList>
    </citation>
    <scope>NUCLEOTIDE SEQUENCE [LARGE SCALE GENOMIC DNA]</scope>
    <source>
        <strain evidence="9 10">JAM1</strain>
    </source>
</reference>
<evidence type="ECO:0000256" key="6">
    <source>
        <dbReference type="ARBA" id="ARBA00022691"/>
    </source>
</evidence>
<dbReference type="CDD" id="cd02440">
    <property type="entry name" value="AdoMet_MTases"/>
    <property type="match status" value="1"/>
</dbReference>
<accession>I1XN89</accession>
<dbReference type="HOGENOM" id="CLU_026490_1_0_6"/>
<dbReference type="SUPFAM" id="SSF53335">
    <property type="entry name" value="S-adenosyl-L-methionine-dependent methyltransferases"/>
    <property type="match status" value="1"/>
</dbReference>
<dbReference type="EMBL" id="CP003390">
    <property type="protein sequence ID" value="AFI85858.1"/>
    <property type="molecule type" value="Genomic_DNA"/>
</dbReference>
<dbReference type="Proteomes" id="UP000009144">
    <property type="component" value="Chromosome"/>
</dbReference>
<dbReference type="PANTHER" id="PTHR31299:SF0">
    <property type="entry name" value="ESTERASE, PUTATIVE (AFU_ORTHOLOGUE AFUA_1G05850)-RELATED"/>
    <property type="match status" value="1"/>
</dbReference>
<dbReference type="InterPro" id="IPR007815">
    <property type="entry name" value="Emycin_Estase"/>
</dbReference>
<organism evidence="9 10">
    <name type="scientific">Methylophaga nitratireducenticrescens</name>
    <dbReference type="NCBI Taxonomy" id="754476"/>
    <lineage>
        <taxon>Bacteria</taxon>
        <taxon>Pseudomonadati</taxon>
        <taxon>Pseudomonadota</taxon>
        <taxon>Gammaproteobacteria</taxon>
        <taxon>Thiotrichales</taxon>
        <taxon>Piscirickettsiaceae</taxon>
        <taxon>Methylophaga</taxon>
    </lineage>
</organism>
<proteinExistence type="inferred from homology"/>
<dbReference type="NCBIfam" id="NF001453">
    <property type="entry name" value="PRK00312.1"/>
    <property type="match status" value="1"/>
</dbReference>
<sequence length="684" mass="77490">MASIDHLSDYQHSRHQMVRNQLMNRNLKSDTVLEAMRTVPREKFLSEDMWEFAYEGSALPLIEGQTISQPYIVGLMVEALNLKGGEKVLEIGAGSGYAAAIIAQIADQVFGIERITALAERSKMVLDNLGYHNIEIMSGDGTLGYAQQAPYDAILVSAGGPEIPSTLKQQLKIGGRLVIPIGNRHYQRLLQVTRIDEDQFDEEIITRVHFVPLLGEEGWHEQSDSHSISIENSFSSSKSQQSAEHNKSADTATLIAEAAQPIDSIETVDLTPLLDRIGDARVVLLGEATHGTSEFYRFRARLTQELIENKGFNMVAVEADWPDAARIDQYVRELTTPPSEWRAFTRFPTWMWRNTEMQEFVEWLRRHNGMQARPNLKVGFYGLDLYSMFSSIDEVINYLEDVDPEAAEIARERYGCLTPWQSDPATYGRAATSGEYERCEDSVVDMLMELMEKQTEYVANDGESYLDAMQNARLVANAEAYYRSMYKGYITSWNMRDSHMFDTLCSLLDFKSQNTDRPAKIVVWEHNSHIGDARATSMPARGEHNVGQLCRSKFGDEAYLIGFGTHGGTVAAADNWGEPMQVKTIRPSMQGSWERVCHDTKIPAFMLGMRQPGSKILRQRLEEEHPERAIGVIYRPQSELASHYFQARLGKQFDEYIWFDQTKAVTPLDFEAMQGMPDTYPFGL</sequence>
<dbReference type="Gene3D" id="1.20.1440.30">
    <property type="entry name" value="Biosynthetic Protein domain"/>
    <property type="match status" value="1"/>
</dbReference>
<evidence type="ECO:0000256" key="4">
    <source>
        <dbReference type="ARBA" id="ARBA00022603"/>
    </source>
</evidence>
<dbReference type="InterPro" id="IPR029063">
    <property type="entry name" value="SAM-dependent_MTases_sf"/>
</dbReference>
<dbReference type="eggNOG" id="COG2518">
    <property type="taxonomic scope" value="Bacteria"/>
</dbReference>
<dbReference type="AlphaFoldDB" id="I1XN89"/>
<keyword evidence="4 7" id="KW-0489">Methyltransferase</keyword>
<comment type="function">
    <text evidence="7">Catalyzes the methyl esterification of L-isoaspartyl residues in peptides and proteins that result from spontaneous decomposition of normal L-aspartyl and L-asparaginyl residues. It plays a role in the repair and/or degradation of damaged proteins.</text>
</comment>
<dbReference type="EC" id="2.1.1.77" evidence="7"/>
<dbReference type="PROSITE" id="PS01279">
    <property type="entry name" value="PCMT"/>
    <property type="match status" value="1"/>
</dbReference>
<feature type="region of interest" description="Disordered" evidence="8">
    <location>
        <begin position="225"/>
        <end position="248"/>
    </location>
</feature>
<dbReference type="Gene3D" id="3.40.50.150">
    <property type="entry name" value="Vaccinia Virus protein VP39"/>
    <property type="match status" value="1"/>
</dbReference>
<dbReference type="Gene3D" id="3.30.1870.10">
    <property type="entry name" value="EreA-like, domain 2"/>
    <property type="match status" value="1"/>
</dbReference>
<dbReference type="GO" id="GO:0032259">
    <property type="term" value="P:methylation"/>
    <property type="evidence" value="ECO:0007669"/>
    <property type="project" value="UniProtKB-KW"/>
</dbReference>
<dbReference type="HAMAP" id="MF_00090">
    <property type="entry name" value="PIMT"/>
    <property type="match status" value="1"/>
</dbReference>
<dbReference type="InterPro" id="IPR052036">
    <property type="entry name" value="Hydrolase/PRTase-associated"/>
</dbReference>
<dbReference type="Pfam" id="PF05139">
    <property type="entry name" value="Erythro_esteras"/>
    <property type="match status" value="1"/>
</dbReference>
<evidence type="ECO:0000313" key="10">
    <source>
        <dbReference type="Proteomes" id="UP000009144"/>
    </source>
</evidence>
<reference evidence="9 10" key="1">
    <citation type="journal article" date="2012" name="J. Bacteriol.">
        <title>Complete genome sequences of Methylophaga sp. strain JAM1 and Methylophaga sp. strain JAM7.</title>
        <authorList>
            <person name="Villeneuve C."/>
            <person name="Martineau C."/>
            <person name="Mauffrey F."/>
            <person name="Villemur R."/>
        </authorList>
    </citation>
    <scope>NUCLEOTIDE SEQUENCE [LARGE SCALE GENOMIC DNA]</scope>
    <source>
        <strain evidence="9 10">JAM1</strain>
    </source>
</reference>
<dbReference type="GO" id="GO:0030091">
    <property type="term" value="P:protein repair"/>
    <property type="evidence" value="ECO:0007669"/>
    <property type="project" value="UniProtKB-UniRule"/>
</dbReference>
<dbReference type="GO" id="GO:0005737">
    <property type="term" value="C:cytoplasm"/>
    <property type="evidence" value="ECO:0007669"/>
    <property type="project" value="UniProtKB-SubCell"/>
</dbReference>
<name>I1XN89_METNJ</name>
<evidence type="ECO:0000256" key="3">
    <source>
        <dbReference type="ARBA" id="ARBA00022490"/>
    </source>
</evidence>
<dbReference type="KEGG" id="mej:Q7A_3085"/>
<evidence type="ECO:0000256" key="7">
    <source>
        <dbReference type="HAMAP-Rule" id="MF_00090"/>
    </source>
</evidence>
<evidence type="ECO:0000256" key="8">
    <source>
        <dbReference type="SAM" id="MobiDB-lite"/>
    </source>
</evidence>
<evidence type="ECO:0000313" key="9">
    <source>
        <dbReference type="EMBL" id="AFI85858.1"/>
    </source>
</evidence>